<gene>
    <name evidence="7" type="ORF">F2Q70_00042162</name>
</gene>
<name>A0A8S9KBT4_BRACR</name>
<dbReference type="InterPro" id="IPR005636">
    <property type="entry name" value="DTW"/>
</dbReference>
<evidence type="ECO:0000256" key="3">
    <source>
        <dbReference type="ARBA" id="ARBA00022691"/>
    </source>
</evidence>
<evidence type="ECO:0000256" key="5">
    <source>
        <dbReference type="ARBA" id="ARBA00048718"/>
    </source>
</evidence>
<keyword evidence="3" id="KW-0949">S-adenosyl-L-methionine</keyword>
<dbReference type="Pfam" id="PF03942">
    <property type="entry name" value="DTW"/>
    <property type="match status" value="2"/>
</dbReference>
<dbReference type="PANTHER" id="PTHR21392">
    <property type="entry name" value="TRNA-URIDINE AMINOCARBOXYPROPYLTRANSFERASE 2"/>
    <property type="match status" value="1"/>
</dbReference>
<dbReference type="InterPro" id="IPR039262">
    <property type="entry name" value="DTWD2/TAPT"/>
</dbReference>
<keyword evidence="2" id="KW-0808">Transferase</keyword>
<dbReference type="SMART" id="SM01144">
    <property type="entry name" value="DTW"/>
    <property type="match status" value="2"/>
</dbReference>
<evidence type="ECO:0000259" key="6">
    <source>
        <dbReference type="SMART" id="SM01144"/>
    </source>
</evidence>
<organism evidence="7">
    <name type="scientific">Brassica cretica</name>
    <name type="common">Mustard</name>
    <dbReference type="NCBI Taxonomy" id="69181"/>
    <lineage>
        <taxon>Eukaryota</taxon>
        <taxon>Viridiplantae</taxon>
        <taxon>Streptophyta</taxon>
        <taxon>Embryophyta</taxon>
        <taxon>Tracheophyta</taxon>
        <taxon>Spermatophyta</taxon>
        <taxon>Magnoliopsida</taxon>
        <taxon>eudicotyledons</taxon>
        <taxon>Gunneridae</taxon>
        <taxon>Pentapetalae</taxon>
        <taxon>rosids</taxon>
        <taxon>malvids</taxon>
        <taxon>Brassicales</taxon>
        <taxon>Brassicaceae</taxon>
        <taxon>Brassiceae</taxon>
        <taxon>Brassica</taxon>
    </lineage>
</organism>
<dbReference type="EMBL" id="QGKY02000190">
    <property type="protein sequence ID" value="KAF2591207.1"/>
    <property type="molecule type" value="Genomic_DNA"/>
</dbReference>
<comment type="catalytic activity">
    <reaction evidence="5">
        <text>a uridine in tRNA + S-adenosyl-L-methionine = a 3-[(3S)-3-amino-3-carboxypropyl]uridine in tRNA + S-methyl-5'-thioadenosine + H(+)</text>
        <dbReference type="Rhea" id="RHEA:62432"/>
        <dbReference type="Rhea" id="RHEA-COMP:13339"/>
        <dbReference type="Rhea" id="RHEA-COMP:16092"/>
        <dbReference type="ChEBI" id="CHEBI:15378"/>
        <dbReference type="ChEBI" id="CHEBI:17509"/>
        <dbReference type="ChEBI" id="CHEBI:59789"/>
        <dbReference type="ChEBI" id="CHEBI:65315"/>
        <dbReference type="ChEBI" id="CHEBI:82930"/>
        <dbReference type="EC" id="2.5.1.25"/>
    </reaction>
</comment>
<dbReference type="GO" id="GO:0016432">
    <property type="term" value="F:tRNA-uridine aminocarboxypropyltransferase activity"/>
    <property type="evidence" value="ECO:0007669"/>
    <property type="project" value="UniProtKB-EC"/>
</dbReference>
<evidence type="ECO:0000256" key="4">
    <source>
        <dbReference type="ARBA" id="ARBA00022694"/>
    </source>
</evidence>
<evidence type="ECO:0000256" key="1">
    <source>
        <dbReference type="ARBA" id="ARBA00012386"/>
    </source>
</evidence>
<feature type="domain" description="DTW" evidence="6">
    <location>
        <begin position="109"/>
        <end position="338"/>
    </location>
</feature>
<dbReference type="PANTHER" id="PTHR21392:SF4">
    <property type="entry name" value="TRNA-URIDINE AMINOCARBOXYPROPYLTRANSFERASE"/>
    <property type="match status" value="1"/>
</dbReference>
<feature type="domain" description="DTW" evidence="6">
    <location>
        <begin position="463"/>
        <end position="692"/>
    </location>
</feature>
<protein>
    <recommendedName>
        <fullName evidence="1">tRNA-uridine aminocarboxypropyltransferase</fullName>
        <ecNumber evidence="1">2.5.1.25</ecNumber>
    </recommendedName>
</protein>
<comment type="caution">
    <text evidence="7">The sequence shown here is derived from an EMBL/GenBank/DDBJ whole genome shotgun (WGS) entry which is preliminary data.</text>
</comment>
<dbReference type="EC" id="2.5.1.25" evidence="1"/>
<proteinExistence type="predicted"/>
<evidence type="ECO:0000313" key="7">
    <source>
        <dbReference type="EMBL" id="KAF2591207.1"/>
    </source>
</evidence>
<dbReference type="AlphaFoldDB" id="A0A8S9KBT4"/>
<evidence type="ECO:0000256" key="2">
    <source>
        <dbReference type="ARBA" id="ARBA00022679"/>
    </source>
</evidence>
<reference evidence="7" key="1">
    <citation type="submission" date="2019-12" db="EMBL/GenBank/DDBJ databases">
        <title>Genome sequencing and annotation of Brassica cretica.</title>
        <authorList>
            <person name="Studholme D.J."/>
            <person name="Sarris P.F."/>
        </authorList>
    </citation>
    <scope>NUCLEOTIDE SEQUENCE</scope>
    <source>
        <strain evidence="7">PFS-102/07</strain>
        <tissue evidence="7">Leaf</tissue>
    </source>
</reference>
<sequence length="705" mass="78862">MNSVSSQARSRESGGCDDGVVTTEEEWRRWGAVSPLPAAVKQIVDDLKVLELKVDAQIEFGGNGGKLQGAFGAYEDKKHRATYEALDDPEKKFRFFSARQVSCRLLGSRGYLCQKCWLAMEDCMCSNVKPCGLWKRIRFWLYMHPRDFLRQNNTGKLLWQVFGVHSASLCIFGIAEDEEVMWDEFKHAGKSHVRCLYPNQNSELTLSVENAFGDSTSENPGSSMGDEDSTLHFILLDGTWNNSAAMLKRLKDHAKTVWGDEDLPCISLTTGASAMHKLRPQPSWDRTCTAAAAIGLLSELSLLPQLSSYGLDKQADAVEEALVVLLDSLTGRRLRMGSHRIRCRRQLEVIGRRLVMNSVSSQARSRESGGCDDGVVTEEEWRRWGAVSPLPAAVKQIVDDLKVLELKVDAQIEFGGNGGKLQGAFGAYEDKKHRATYEALDDPEKKFRFFSARQVACRLLGSRGYLCQKCWLAMEDCMCANVKPCGLWKKIHFWLYMHPRDFLRQNNTGKLLWQVFGVHSASLCIFGIAEDEEIMWDEFKRAGKSHVCCLYPIQNSELTLSVEKAFGNSTSENLGSSMGDEDKTLHFILLDGTWNNSAAMLKRLKDHAKTVWGDEDLPCISLTTGASTMHKLRPQPSWDRTCTAAAAIGLLSELSLLPQLSSYGLDKQADAVEEALVVLLDSLTGRRLRMGRSITRKVRNTINIC</sequence>
<dbReference type="GO" id="GO:0008033">
    <property type="term" value="P:tRNA processing"/>
    <property type="evidence" value="ECO:0007669"/>
    <property type="project" value="UniProtKB-KW"/>
</dbReference>
<keyword evidence="4" id="KW-0819">tRNA processing</keyword>
<accession>A0A8S9KBT4</accession>